<reference evidence="2" key="1">
    <citation type="journal article" date="2020" name="Stud. Mycol.">
        <title>101 Dothideomycetes genomes: a test case for predicting lifestyles and emergence of pathogens.</title>
        <authorList>
            <person name="Haridas S."/>
            <person name="Albert R."/>
            <person name="Binder M."/>
            <person name="Bloem J."/>
            <person name="Labutti K."/>
            <person name="Salamov A."/>
            <person name="Andreopoulos B."/>
            <person name="Baker S."/>
            <person name="Barry K."/>
            <person name="Bills G."/>
            <person name="Bluhm B."/>
            <person name="Cannon C."/>
            <person name="Castanera R."/>
            <person name="Culley D."/>
            <person name="Daum C."/>
            <person name="Ezra D."/>
            <person name="Gonzalez J."/>
            <person name="Henrissat B."/>
            <person name="Kuo A."/>
            <person name="Liang C."/>
            <person name="Lipzen A."/>
            <person name="Lutzoni F."/>
            <person name="Magnuson J."/>
            <person name="Mondo S."/>
            <person name="Nolan M."/>
            <person name="Ohm R."/>
            <person name="Pangilinan J."/>
            <person name="Park H.-J."/>
            <person name="Ramirez L."/>
            <person name="Alfaro M."/>
            <person name="Sun H."/>
            <person name="Tritt A."/>
            <person name="Yoshinaga Y."/>
            <person name="Zwiers L.-H."/>
            <person name="Turgeon B."/>
            <person name="Goodwin S."/>
            <person name="Spatafora J."/>
            <person name="Crous P."/>
            <person name="Grigoriev I."/>
        </authorList>
    </citation>
    <scope>NUCLEOTIDE SEQUENCE</scope>
    <source>
        <strain evidence="2">CBS 116005</strain>
    </source>
</reference>
<name>A0A6G1LIB4_9PEZI</name>
<feature type="compositionally biased region" description="Polar residues" evidence="1">
    <location>
        <begin position="120"/>
        <end position="129"/>
    </location>
</feature>
<feature type="compositionally biased region" description="Basic and acidic residues" evidence="1">
    <location>
        <begin position="22"/>
        <end position="37"/>
    </location>
</feature>
<feature type="compositionally biased region" description="Low complexity" evidence="1">
    <location>
        <begin position="88"/>
        <end position="102"/>
    </location>
</feature>
<evidence type="ECO:0000313" key="2">
    <source>
        <dbReference type="EMBL" id="KAF2772360.1"/>
    </source>
</evidence>
<protein>
    <submittedName>
        <fullName evidence="2">Uncharacterized protein</fullName>
    </submittedName>
</protein>
<gene>
    <name evidence="2" type="ORF">EJ03DRAFT_266766</name>
</gene>
<feature type="compositionally biased region" description="Polar residues" evidence="1">
    <location>
        <begin position="148"/>
        <end position="157"/>
    </location>
</feature>
<sequence>MAENGEKEQTDTAASTPTSSHQDGRADAATKAPKDRSCPFCGQAFTSSSLGRHLDLYIKPKNPKPPDGVHDVEEIMKMRGGITRRQPKSGSKAAAASVGASAWHSTRSKDSTPQEKSGPRSVTNSSHWMNTGIIPNLPPRAPSRDTTDSNATGQAQRMQEMRQDSAGQKTPRPEPDAESAESMWKLHEDAEVGRAAELALREILSSIHAARQRSEPKHLFEDVDFFALSFPGLCLAILPAPSTLFTPTPFPGGESWTLTPPGQKQYETLNRLVHAKVKEVQNGDISRFPDSLHFKHSLHLQGAFEHWQNMSEADQASVWTLETLRAFSK</sequence>
<organism evidence="2 3">
    <name type="scientific">Teratosphaeria nubilosa</name>
    <dbReference type="NCBI Taxonomy" id="161662"/>
    <lineage>
        <taxon>Eukaryota</taxon>
        <taxon>Fungi</taxon>
        <taxon>Dikarya</taxon>
        <taxon>Ascomycota</taxon>
        <taxon>Pezizomycotina</taxon>
        <taxon>Dothideomycetes</taxon>
        <taxon>Dothideomycetidae</taxon>
        <taxon>Mycosphaerellales</taxon>
        <taxon>Teratosphaeriaceae</taxon>
        <taxon>Teratosphaeria</taxon>
    </lineage>
</organism>
<accession>A0A6G1LIB4</accession>
<keyword evidence="3" id="KW-1185">Reference proteome</keyword>
<dbReference type="OrthoDB" id="3905365at2759"/>
<dbReference type="EMBL" id="ML995815">
    <property type="protein sequence ID" value="KAF2772360.1"/>
    <property type="molecule type" value="Genomic_DNA"/>
</dbReference>
<feature type="compositionally biased region" description="Basic and acidic residues" evidence="1">
    <location>
        <begin position="1"/>
        <end position="10"/>
    </location>
</feature>
<dbReference type="AlphaFoldDB" id="A0A6G1LIB4"/>
<proteinExistence type="predicted"/>
<feature type="compositionally biased region" description="Polar residues" evidence="1">
    <location>
        <begin position="11"/>
        <end position="21"/>
    </location>
</feature>
<feature type="region of interest" description="Disordered" evidence="1">
    <location>
        <begin position="1"/>
        <end position="46"/>
    </location>
</feature>
<evidence type="ECO:0000256" key="1">
    <source>
        <dbReference type="SAM" id="MobiDB-lite"/>
    </source>
</evidence>
<feature type="region of interest" description="Disordered" evidence="1">
    <location>
        <begin position="77"/>
        <end position="183"/>
    </location>
</feature>
<feature type="non-terminal residue" evidence="2">
    <location>
        <position position="329"/>
    </location>
</feature>
<evidence type="ECO:0000313" key="3">
    <source>
        <dbReference type="Proteomes" id="UP000799436"/>
    </source>
</evidence>
<dbReference type="Proteomes" id="UP000799436">
    <property type="component" value="Unassembled WGS sequence"/>
</dbReference>